<evidence type="ECO:0000256" key="6">
    <source>
        <dbReference type="SAM" id="MobiDB-lite"/>
    </source>
</evidence>
<evidence type="ECO:0000256" key="2">
    <source>
        <dbReference type="ARBA" id="ARBA00023015"/>
    </source>
</evidence>
<dbReference type="Pfam" id="PF03106">
    <property type="entry name" value="WRKY"/>
    <property type="match status" value="1"/>
</dbReference>
<keyword evidence="2" id="KW-0805">Transcription regulation</keyword>
<name>A0A8H7RGY3_9FUNG</name>
<organism evidence="8 9">
    <name type="scientific">Mucor saturninus</name>
    <dbReference type="NCBI Taxonomy" id="64648"/>
    <lineage>
        <taxon>Eukaryota</taxon>
        <taxon>Fungi</taxon>
        <taxon>Fungi incertae sedis</taxon>
        <taxon>Mucoromycota</taxon>
        <taxon>Mucoromycotina</taxon>
        <taxon>Mucoromycetes</taxon>
        <taxon>Mucorales</taxon>
        <taxon>Mucorineae</taxon>
        <taxon>Mucoraceae</taxon>
        <taxon>Mucor</taxon>
    </lineage>
</organism>
<proteinExistence type="predicted"/>
<protein>
    <recommendedName>
        <fullName evidence="7">WRKY domain-containing protein</fullName>
    </recommendedName>
</protein>
<dbReference type="InterPro" id="IPR036576">
    <property type="entry name" value="WRKY_dom_sf"/>
</dbReference>
<feature type="compositionally biased region" description="Low complexity" evidence="6">
    <location>
        <begin position="9"/>
        <end position="25"/>
    </location>
</feature>
<comment type="subcellular location">
    <subcellularLocation>
        <location evidence="1">Nucleus</location>
    </subcellularLocation>
</comment>
<evidence type="ECO:0000256" key="4">
    <source>
        <dbReference type="ARBA" id="ARBA00023163"/>
    </source>
</evidence>
<dbReference type="Gene3D" id="2.20.25.80">
    <property type="entry name" value="WRKY domain"/>
    <property type="match status" value="1"/>
</dbReference>
<comment type="caution">
    <text evidence="8">The sequence shown here is derived from an EMBL/GenBank/DDBJ whole genome shotgun (WGS) entry which is preliminary data.</text>
</comment>
<feature type="region of interest" description="Disordered" evidence="6">
    <location>
        <begin position="156"/>
        <end position="210"/>
    </location>
</feature>
<feature type="domain" description="WRKY" evidence="7">
    <location>
        <begin position="230"/>
        <end position="267"/>
    </location>
</feature>
<evidence type="ECO:0000256" key="3">
    <source>
        <dbReference type="ARBA" id="ARBA00023125"/>
    </source>
</evidence>
<keyword evidence="3" id="KW-0238">DNA-binding</keyword>
<keyword evidence="5" id="KW-0539">Nucleus</keyword>
<keyword evidence="4" id="KW-0804">Transcription</keyword>
<feature type="compositionally biased region" description="Acidic residues" evidence="6">
    <location>
        <begin position="175"/>
        <end position="184"/>
    </location>
</feature>
<sequence>MLNSFSNKQQYQSYSPPSPPLSSLLSPQMTKASLLSNSWCPPEATSFLNLEKVVQTYASQPELLELILSSKVEEDRRRGEEAKLRRKEIDYMLQQKKTTPALPSISHYERRVSCSSVESSLPRLQMRKNYDWKPYQRKSSIEMLLIPSPNSMDLKLPSLNKKNMKSSRSSSAAADSDDDDDEMDFAAGSAPPSPPPSSGGDSHKTVHKRRRREMQAITTIIETREFPYYDDYLWKNNGNTVHKKTGYKSIYYKCSNSSKGCPVNKTVTFKENGEYLIKYRGQHLNECNRIKRITDL</sequence>
<reference evidence="8" key="1">
    <citation type="submission" date="2020-12" db="EMBL/GenBank/DDBJ databases">
        <title>Metabolic potential, ecology and presence of endohyphal bacteria is reflected in genomic diversity of Mucoromycotina.</title>
        <authorList>
            <person name="Muszewska A."/>
            <person name="Okrasinska A."/>
            <person name="Steczkiewicz K."/>
            <person name="Drgas O."/>
            <person name="Orlowska M."/>
            <person name="Perlinska-Lenart U."/>
            <person name="Aleksandrzak-Piekarczyk T."/>
            <person name="Szatraj K."/>
            <person name="Zielenkiewicz U."/>
            <person name="Pilsyk S."/>
            <person name="Malc E."/>
            <person name="Mieczkowski P."/>
            <person name="Kruszewska J.S."/>
            <person name="Biernat P."/>
            <person name="Pawlowska J."/>
        </authorList>
    </citation>
    <scope>NUCLEOTIDE SEQUENCE</scope>
    <source>
        <strain evidence="8">WA0000017839</strain>
    </source>
</reference>
<dbReference type="GO" id="GO:0005634">
    <property type="term" value="C:nucleus"/>
    <property type="evidence" value="ECO:0007669"/>
    <property type="project" value="UniProtKB-SubCell"/>
</dbReference>
<feature type="region of interest" description="Disordered" evidence="6">
    <location>
        <begin position="1"/>
        <end position="25"/>
    </location>
</feature>
<dbReference type="GO" id="GO:0003700">
    <property type="term" value="F:DNA-binding transcription factor activity"/>
    <property type="evidence" value="ECO:0007669"/>
    <property type="project" value="InterPro"/>
</dbReference>
<accession>A0A8H7RGY3</accession>
<dbReference type="SMART" id="SM00774">
    <property type="entry name" value="WRKY"/>
    <property type="match status" value="1"/>
</dbReference>
<evidence type="ECO:0000256" key="1">
    <source>
        <dbReference type="ARBA" id="ARBA00004123"/>
    </source>
</evidence>
<keyword evidence="9" id="KW-1185">Reference proteome</keyword>
<dbReference type="PROSITE" id="PS50811">
    <property type="entry name" value="WRKY"/>
    <property type="match status" value="1"/>
</dbReference>
<evidence type="ECO:0000259" key="7">
    <source>
        <dbReference type="PROSITE" id="PS50811"/>
    </source>
</evidence>
<dbReference type="GO" id="GO:0043565">
    <property type="term" value="F:sequence-specific DNA binding"/>
    <property type="evidence" value="ECO:0007669"/>
    <property type="project" value="InterPro"/>
</dbReference>
<gene>
    <name evidence="8" type="ORF">INT47_008273</name>
</gene>
<evidence type="ECO:0000256" key="5">
    <source>
        <dbReference type="ARBA" id="ARBA00023242"/>
    </source>
</evidence>
<dbReference type="EMBL" id="JAEPRD010000015">
    <property type="protein sequence ID" value="KAG2209431.1"/>
    <property type="molecule type" value="Genomic_DNA"/>
</dbReference>
<dbReference type="AlphaFoldDB" id="A0A8H7RGY3"/>
<dbReference type="Proteomes" id="UP000603453">
    <property type="component" value="Unassembled WGS sequence"/>
</dbReference>
<evidence type="ECO:0000313" key="8">
    <source>
        <dbReference type="EMBL" id="KAG2209431.1"/>
    </source>
</evidence>
<evidence type="ECO:0000313" key="9">
    <source>
        <dbReference type="Proteomes" id="UP000603453"/>
    </source>
</evidence>
<dbReference type="SUPFAM" id="SSF118290">
    <property type="entry name" value="WRKY DNA-binding domain"/>
    <property type="match status" value="1"/>
</dbReference>
<dbReference type="OrthoDB" id="2362414at2759"/>
<dbReference type="InterPro" id="IPR003657">
    <property type="entry name" value="WRKY_dom"/>
</dbReference>